<gene>
    <name evidence="1" type="ORF">CK203_111484</name>
</gene>
<proteinExistence type="predicted"/>
<organism evidence="1 2">
    <name type="scientific">Vitis vinifera</name>
    <name type="common">Grape</name>
    <dbReference type="NCBI Taxonomy" id="29760"/>
    <lineage>
        <taxon>Eukaryota</taxon>
        <taxon>Viridiplantae</taxon>
        <taxon>Streptophyta</taxon>
        <taxon>Embryophyta</taxon>
        <taxon>Tracheophyta</taxon>
        <taxon>Spermatophyta</taxon>
        <taxon>Magnoliopsida</taxon>
        <taxon>eudicotyledons</taxon>
        <taxon>Gunneridae</taxon>
        <taxon>Pentapetalae</taxon>
        <taxon>rosids</taxon>
        <taxon>Vitales</taxon>
        <taxon>Vitaceae</taxon>
        <taxon>Viteae</taxon>
        <taxon>Vitis</taxon>
    </lineage>
</organism>
<protein>
    <submittedName>
        <fullName evidence="1">Uncharacterized protein</fullName>
    </submittedName>
</protein>
<evidence type="ECO:0000313" key="2">
    <source>
        <dbReference type="Proteomes" id="UP000288805"/>
    </source>
</evidence>
<reference evidence="1 2" key="1">
    <citation type="journal article" date="2018" name="PLoS Genet.">
        <title>Population sequencing reveals clonal diversity and ancestral inbreeding in the grapevine cultivar Chardonnay.</title>
        <authorList>
            <person name="Roach M.J."/>
            <person name="Johnson D.L."/>
            <person name="Bohlmann J."/>
            <person name="van Vuuren H.J."/>
            <person name="Jones S.J."/>
            <person name="Pretorius I.S."/>
            <person name="Schmidt S.A."/>
            <person name="Borneman A.R."/>
        </authorList>
    </citation>
    <scope>NUCLEOTIDE SEQUENCE [LARGE SCALE GENOMIC DNA]</scope>
    <source>
        <strain evidence="2">cv. Chardonnay</strain>
        <tissue evidence="1">Leaf</tissue>
    </source>
</reference>
<comment type="caution">
    <text evidence="1">The sequence shown here is derived from an EMBL/GenBank/DDBJ whole genome shotgun (WGS) entry which is preliminary data.</text>
</comment>
<dbReference type="Proteomes" id="UP000288805">
    <property type="component" value="Unassembled WGS sequence"/>
</dbReference>
<evidence type="ECO:0000313" key="1">
    <source>
        <dbReference type="EMBL" id="RVW25178.1"/>
    </source>
</evidence>
<accession>A0A438CPR9</accession>
<dbReference type="EMBL" id="QGNW01002122">
    <property type="protein sequence ID" value="RVW25178.1"/>
    <property type="molecule type" value="Genomic_DNA"/>
</dbReference>
<sequence length="264" mass="30187">MTDFQVEVGGRDEGWNSNCLVKFNQCLGMPTEGFEEEILYLLRRMKGIIDQKGHNRMFRKAKSLSSKFDKEPKKLEWTASYKKTKETKIKEMTTGLVCNLRVGRCLEGCSQFNADSKNYEDGVSWVFTGVYGPVCKRERENFYDELGAISGLWSDPCINELSFVGIDSSKVERLELPFSEEEVFATLLDLGKDKAPSPNRYTMAFWLFCWDVVKVEVLGFFRDFHEEGRFVKSLNATYLALVPKKGGVEDLKDFKPISLVGQPL</sequence>
<dbReference type="AlphaFoldDB" id="A0A438CPR9"/>
<name>A0A438CPR9_VITVI</name>